<protein>
    <submittedName>
        <fullName evidence="2">Uncharacterized protein</fullName>
    </submittedName>
</protein>
<feature type="chain" id="PRO_5013962695" evidence="1">
    <location>
        <begin position="17"/>
        <end position="95"/>
    </location>
</feature>
<evidence type="ECO:0000313" key="2">
    <source>
        <dbReference type="EMBL" id="PIC24754.1"/>
    </source>
</evidence>
<feature type="signal peptide" evidence="1">
    <location>
        <begin position="1"/>
        <end position="16"/>
    </location>
</feature>
<gene>
    <name evidence="2" type="primary">Cnig_chr_V.g17950</name>
    <name evidence="2" type="ORF">B9Z55_017950</name>
</gene>
<dbReference type="Proteomes" id="UP000230233">
    <property type="component" value="Chromosome V"/>
</dbReference>
<name>A0A2G5TBK7_9PELO</name>
<reference evidence="3" key="1">
    <citation type="submission" date="2017-10" db="EMBL/GenBank/DDBJ databases">
        <title>Rapid genome shrinkage in a self-fertile nematode reveals novel sperm competition proteins.</title>
        <authorList>
            <person name="Yin D."/>
            <person name="Schwarz E.M."/>
            <person name="Thomas C.G."/>
            <person name="Felde R.L."/>
            <person name="Korf I.F."/>
            <person name="Cutter A.D."/>
            <person name="Schartner C.M."/>
            <person name="Ralston E.J."/>
            <person name="Meyer B.J."/>
            <person name="Haag E.S."/>
        </authorList>
    </citation>
    <scope>NUCLEOTIDE SEQUENCE [LARGE SCALE GENOMIC DNA]</scope>
    <source>
        <strain evidence="3">JU1422</strain>
    </source>
</reference>
<dbReference type="AlphaFoldDB" id="A0A2G5TBK7"/>
<organism evidence="2 3">
    <name type="scientific">Caenorhabditis nigoni</name>
    <dbReference type="NCBI Taxonomy" id="1611254"/>
    <lineage>
        <taxon>Eukaryota</taxon>
        <taxon>Metazoa</taxon>
        <taxon>Ecdysozoa</taxon>
        <taxon>Nematoda</taxon>
        <taxon>Chromadorea</taxon>
        <taxon>Rhabditida</taxon>
        <taxon>Rhabditina</taxon>
        <taxon>Rhabditomorpha</taxon>
        <taxon>Rhabditoidea</taxon>
        <taxon>Rhabditidae</taxon>
        <taxon>Peloderinae</taxon>
        <taxon>Caenorhabditis</taxon>
    </lineage>
</organism>
<evidence type="ECO:0000313" key="3">
    <source>
        <dbReference type="Proteomes" id="UP000230233"/>
    </source>
</evidence>
<comment type="caution">
    <text evidence="2">The sequence shown here is derived from an EMBL/GenBank/DDBJ whole genome shotgun (WGS) entry which is preliminary data.</text>
</comment>
<evidence type="ECO:0000256" key="1">
    <source>
        <dbReference type="SAM" id="SignalP"/>
    </source>
</evidence>
<keyword evidence="3" id="KW-1185">Reference proteome</keyword>
<dbReference type="EMBL" id="PDUG01000005">
    <property type="protein sequence ID" value="PIC24754.1"/>
    <property type="molecule type" value="Genomic_DNA"/>
</dbReference>
<keyword evidence="1" id="KW-0732">Signal</keyword>
<sequence length="95" mass="10463">MLKLAVCLAVVAVSSSLSIARPAPVDLDPPVELPVDPIDPTIDVPLPWYPWYPCYPYYPMSLEGTGGIKPAKLIKYPCYYIDPIDYPISLPAEQA</sequence>
<accession>A0A2G5TBK7</accession>
<proteinExistence type="predicted"/>